<gene>
    <name evidence="2" type="ORF">BCR38DRAFT_428010</name>
</gene>
<feature type="region of interest" description="Disordered" evidence="1">
    <location>
        <begin position="128"/>
        <end position="152"/>
    </location>
</feature>
<dbReference type="STRING" id="1141098.A0A1Y2E834"/>
<protein>
    <submittedName>
        <fullName evidence="2">Uncharacterized protein</fullName>
    </submittedName>
</protein>
<feature type="compositionally biased region" description="Low complexity" evidence="1">
    <location>
        <begin position="343"/>
        <end position="353"/>
    </location>
</feature>
<dbReference type="InParanoid" id="A0A1Y2E834"/>
<evidence type="ECO:0000313" key="3">
    <source>
        <dbReference type="Proteomes" id="UP000193689"/>
    </source>
</evidence>
<dbReference type="EMBL" id="MCFJ01000004">
    <property type="protein sequence ID" value="ORY67733.1"/>
    <property type="molecule type" value="Genomic_DNA"/>
</dbReference>
<comment type="caution">
    <text evidence="2">The sequence shown here is derived from an EMBL/GenBank/DDBJ whole genome shotgun (WGS) entry which is preliminary data.</text>
</comment>
<accession>A0A1Y2E834</accession>
<feature type="region of interest" description="Disordered" evidence="1">
    <location>
        <begin position="183"/>
        <end position="353"/>
    </location>
</feature>
<dbReference type="GeneID" id="63776082"/>
<organism evidence="2 3">
    <name type="scientific">Pseudomassariella vexata</name>
    <dbReference type="NCBI Taxonomy" id="1141098"/>
    <lineage>
        <taxon>Eukaryota</taxon>
        <taxon>Fungi</taxon>
        <taxon>Dikarya</taxon>
        <taxon>Ascomycota</taxon>
        <taxon>Pezizomycotina</taxon>
        <taxon>Sordariomycetes</taxon>
        <taxon>Xylariomycetidae</taxon>
        <taxon>Amphisphaeriales</taxon>
        <taxon>Pseudomassariaceae</taxon>
        <taxon>Pseudomassariella</taxon>
    </lineage>
</organism>
<dbReference type="AlphaFoldDB" id="A0A1Y2E834"/>
<keyword evidence="3" id="KW-1185">Reference proteome</keyword>
<sequence length="419" mass="45854">MLSRRLEAISKDANNPDGIAELVVTALGSGGCFYICWKTHEGLYEQDSYGIPSKLHKWLFSPDGRGRDFATLQVILGPGEDEFLASDRYDKIENKTAEPPPRLQRSATSRSLDASAERRRIMTLMNTNADAPGANAKLRRRSTTLSTLVSDSSRRQSLLLNNSNPIVEESRYEGRPRRIYFVPSAIRPNRPPRSRHSSMDSPQPQLGNVPESTRASTTSVPLVISTPPQKPSATTTPITPTNNSASTSASSSSSSSSSATFTPPVQLRLARRISPPTSLPTAPISLPQQPQKRTTSTYVDSGMQTEAPPTPIPDSGDEEPELETPRPHHHHHHQRRGHTRNWSSVSSSSSISSSSTASSILSAFPSESSTRKSSFVNIDVAKPPNLFWPEPQYFPNPVIMGRMTDYFRSSGYCLGDALG</sequence>
<evidence type="ECO:0000256" key="1">
    <source>
        <dbReference type="SAM" id="MobiDB-lite"/>
    </source>
</evidence>
<proteinExistence type="predicted"/>
<feature type="region of interest" description="Disordered" evidence="1">
    <location>
        <begin position="93"/>
        <end position="115"/>
    </location>
</feature>
<feature type="compositionally biased region" description="Polar residues" evidence="1">
    <location>
        <begin position="199"/>
        <end position="220"/>
    </location>
</feature>
<evidence type="ECO:0000313" key="2">
    <source>
        <dbReference type="EMBL" id="ORY67733.1"/>
    </source>
</evidence>
<dbReference type="RefSeq" id="XP_040718357.1">
    <property type="nucleotide sequence ID" value="XM_040859870.1"/>
</dbReference>
<dbReference type="Proteomes" id="UP000193689">
    <property type="component" value="Unassembled WGS sequence"/>
</dbReference>
<feature type="compositionally biased region" description="Low complexity" evidence="1">
    <location>
        <begin position="231"/>
        <end position="264"/>
    </location>
</feature>
<feature type="compositionally biased region" description="Basic residues" evidence="1">
    <location>
        <begin position="327"/>
        <end position="339"/>
    </location>
</feature>
<name>A0A1Y2E834_9PEZI</name>
<dbReference type="PROSITE" id="PS51257">
    <property type="entry name" value="PROKAR_LIPOPROTEIN"/>
    <property type="match status" value="1"/>
</dbReference>
<feature type="compositionally biased region" description="Low complexity" evidence="1">
    <location>
        <begin position="143"/>
        <end position="152"/>
    </location>
</feature>
<reference evidence="2 3" key="1">
    <citation type="submission" date="2016-07" db="EMBL/GenBank/DDBJ databases">
        <title>Pervasive Adenine N6-methylation of Active Genes in Fungi.</title>
        <authorList>
            <consortium name="DOE Joint Genome Institute"/>
            <person name="Mondo S.J."/>
            <person name="Dannebaum R.O."/>
            <person name="Kuo R.C."/>
            <person name="Labutti K."/>
            <person name="Haridas S."/>
            <person name="Kuo A."/>
            <person name="Salamov A."/>
            <person name="Ahrendt S.R."/>
            <person name="Lipzen A."/>
            <person name="Sullivan W."/>
            <person name="Andreopoulos W.B."/>
            <person name="Clum A."/>
            <person name="Lindquist E."/>
            <person name="Daum C."/>
            <person name="Ramamoorthy G.K."/>
            <person name="Gryganskyi A."/>
            <person name="Culley D."/>
            <person name="Magnuson J.K."/>
            <person name="James T.Y."/>
            <person name="O'Malley M.A."/>
            <person name="Stajich J.E."/>
            <person name="Spatafora J.W."/>
            <person name="Visel A."/>
            <person name="Grigoriev I.V."/>
        </authorList>
    </citation>
    <scope>NUCLEOTIDE SEQUENCE [LARGE SCALE GENOMIC DNA]</scope>
    <source>
        <strain evidence="2 3">CBS 129021</strain>
    </source>
</reference>
<dbReference type="OrthoDB" id="4120989at2759"/>
<feature type="compositionally biased region" description="Polar residues" evidence="1">
    <location>
        <begin position="275"/>
        <end position="304"/>
    </location>
</feature>